<evidence type="ECO:0000313" key="12">
    <source>
        <dbReference type="EMBL" id="TEB09533.1"/>
    </source>
</evidence>
<dbReference type="GO" id="GO:0005737">
    <property type="term" value="C:cytoplasm"/>
    <property type="evidence" value="ECO:0007669"/>
    <property type="project" value="UniProtKB-SubCell"/>
</dbReference>
<feature type="binding site" evidence="11">
    <location>
        <position position="93"/>
    </location>
    <ligand>
        <name>Zn(2+)</name>
        <dbReference type="ChEBI" id="CHEBI:29105"/>
    </ligand>
</feature>
<feature type="binding site" evidence="9">
    <location>
        <begin position="111"/>
        <end position="112"/>
    </location>
    <ligand>
        <name>substrate</name>
    </ligand>
</feature>
<feature type="binding site" evidence="11">
    <location>
        <position position="95"/>
    </location>
    <ligand>
        <name>Zn(2+)</name>
        <dbReference type="ChEBI" id="CHEBI:29105"/>
    </ligand>
</feature>
<accession>A0A4Y7RKZ4</accession>
<dbReference type="EMBL" id="QFFZ01000045">
    <property type="protein sequence ID" value="TEB09533.1"/>
    <property type="molecule type" value="Genomic_DNA"/>
</dbReference>
<sequence>MRCLNPNAVFFDRDGTINAEVNYLGNPEQLSLLYGTASVLRHLKKRGIKSIIVTNQAGIAKGLFTEEDLMRVNNRLIKLLSEEGVAIDALYYCPHHPEGNVSRYRINCNCRKPSPGMIYKACKDFKIDPKKCWLVGDKLSDIGAGSRAGCITFLVLTGYGIQEIKKIISKRNIFKPDFVIPKLTDLLNYL</sequence>
<feature type="binding site" evidence="11">
    <location>
        <position position="110"/>
    </location>
    <ligand>
        <name>Zn(2+)</name>
        <dbReference type="ChEBI" id="CHEBI:29105"/>
    </ligand>
</feature>
<feature type="site" description="Stabilizes the phosphoryl group" evidence="10">
    <location>
        <position position="111"/>
    </location>
</feature>
<feature type="binding site" evidence="11">
    <location>
        <position position="137"/>
    </location>
    <ligand>
        <name>Mg(2+)</name>
        <dbReference type="ChEBI" id="CHEBI:18420"/>
    </ligand>
</feature>
<comment type="caution">
    <text evidence="12">The sequence shown here is derived from an EMBL/GenBank/DDBJ whole genome shotgun (WGS) entry which is preliminary data.</text>
</comment>
<feature type="active site" description="Proton donor" evidence="8">
    <location>
        <position position="14"/>
    </location>
</feature>
<feature type="binding site" evidence="9">
    <location>
        <begin position="54"/>
        <end position="57"/>
    </location>
    <ligand>
        <name>substrate</name>
    </ligand>
</feature>
<dbReference type="PIRSF" id="PIRSF004682">
    <property type="entry name" value="GmhB"/>
    <property type="match status" value="1"/>
</dbReference>
<dbReference type="PANTHER" id="PTHR42891">
    <property type="entry name" value="D-GLYCERO-BETA-D-MANNO-HEPTOSE-1,7-BISPHOSPHATE 7-PHOSPHATASE"/>
    <property type="match status" value="1"/>
</dbReference>
<dbReference type="EC" id="3.1.3.-" evidence="7"/>
<evidence type="ECO:0000256" key="4">
    <source>
        <dbReference type="ARBA" id="ARBA00022801"/>
    </source>
</evidence>
<keyword evidence="2 7" id="KW-0963">Cytoplasm</keyword>
<dbReference type="InterPro" id="IPR004446">
    <property type="entry name" value="Heptose_bisP_phosphatase"/>
</dbReference>
<evidence type="ECO:0000313" key="13">
    <source>
        <dbReference type="Proteomes" id="UP000297597"/>
    </source>
</evidence>
<evidence type="ECO:0000256" key="10">
    <source>
        <dbReference type="PIRSR" id="PIRSR004682-3"/>
    </source>
</evidence>
<keyword evidence="5 7" id="KW-0119">Carbohydrate metabolism</keyword>
<organism evidence="12 13">
    <name type="scientific">Pelotomaculum propionicicum</name>
    <dbReference type="NCBI Taxonomy" id="258475"/>
    <lineage>
        <taxon>Bacteria</taxon>
        <taxon>Bacillati</taxon>
        <taxon>Bacillota</taxon>
        <taxon>Clostridia</taxon>
        <taxon>Eubacteriales</taxon>
        <taxon>Desulfotomaculaceae</taxon>
        <taxon>Pelotomaculum</taxon>
    </lineage>
</organism>
<gene>
    <name evidence="12" type="primary">gmhB</name>
    <name evidence="12" type="ORF">Pmgp_03078</name>
</gene>
<evidence type="ECO:0000256" key="6">
    <source>
        <dbReference type="ARBA" id="ARBA00031828"/>
    </source>
</evidence>
<dbReference type="NCBIfam" id="TIGR01656">
    <property type="entry name" value="Histidinol-ppas"/>
    <property type="match status" value="1"/>
</dbReference>
<feature type="site" description="Stabilizes the phosphoryl group" evidence="10">
    <location>
        <position position="112"/>
    </location>
</feature>
<dbReference type="NCBIfam" id="TIGR01662">
    <property type="entry name" value="HAD-SF-IIIA"/>
    <property type="match status" value="1"/>
</dbReference>
<feature type="binding site" evidence="9">
    <location>
        <begin position="20"/>
        <end position="23"/>
    </location>
    <ligand>
        <name>substrate</name>
    </ligand>
</feature>
<comment type="cofactor">
    <cofactor evidence="11">
        <name>Zn(2+)</name>
        <dbReference type="ChEBI" id="CHEBI:29105"/>
    </cofactor>
</comment>
<feature type="site" description="Stabilizes the phosphoryl group" evidence="10">
    <location>
        <position position="54"/>
    </location>
</feature>
<dbReference type="GO" id="GO:0005975">
    <property type="term" value="P:carbohydrate metabolic process"/>
    <property type="evidence" value="ECO:0007669"/>
    <property type="project" value="InterPro"/>
</dbReference>
<keyword evidence="3 11" id="KW-0479">Metal-binding</keyword>
<dbReference type="PANTHER" id="PTHR42891:SF1">
    <property type="entry name" value="D-GLYCERO-BETA-D-MANNO-HEPTOSE-1,7-BISPHOSPHATE 7-PHOSPHATASE"/>
    <property type="match status" value="1"/>
</dbReference>
<evidence type="ECO:0000256" key="11">
    <source>
        <dbReference type="PIRSR" id="PIRSR004682-4"/>
    </source>
</evidence>
<dbReference type="AlphaFoldDB" id="A0A4Y7RKZ4"/>
<proteinExistence type="inferred from homology"/>
<keyword evidence="11" id="KW-0862">Zinc</keyword>
<feature type="binding site" evidence="11">
    <location>
        <position position="138"/>
    </location>
    <ligand>
        <name>Mg(2+)</name>
        <dbReference type="ChEBI" id="CHEBI:18420"/>
    </ligand>
</feature>
<dbReference type="Proteomes" id="UP000297597">
    <property type="component" value="Unassembled WGS sequence"/>
</dbReference>
<dbReference type="InterPro" id="IPR006543">
    <property type="entry name" value="Histidinol-phos"/>
</dbReference>
<evidence type="ECO:0000256" key="2">
    <source>
        <dbReference type="ARBA" id="ARBA00022490"/>
    </source>
</evidence>
<dbReference type="OrthoDB" id="9801899at2"/>
<dbReference type="CDD" id="cd07503">
    <property type="entry name" value="HAD_HisB-N"/>
    <property type="match status" value="1"/>
</dbReference>
<keyword evidence="11" id="KW-0460">Magnesium</keyword>
<evidence type="ECO:0000256" key="1">
    <source>
        <dbReference type="ARBA" id="ARBA00004496"/>
    </source>
</evidence>
<evidence type="ECO:0000256" key="8">
    <source>
        <dbReference type="PIRSR" id="PIRSR004682-1"/>
    </source>
</evidence>
<reference evidence="12 13" key="1">
    <citation type="journal article" date="2018" name="Environ. Microbiol.">
        <title>Novel energy conservation strategies and behaviour of Pelotomaculum schinkii driving syntrophic propionate catabolism.</title>
        <authorList>
            <person name="Hidalgo-Ahumada C.A.P."/>
            <person name="Nobu M.K."/>
            <person name="Narihiro T."/>
            <person name="Tamaki H."/>
            <person name="Liu W.T."/>
            <person name="Kamagata Y."/>
            <person name="Stams A.J.M."/>
            <person name="Imachi H."/>
            <person name="Sousa D.Z."/>
        </authorList>
    </citation>
    <scope>NUCLEOTIDE SEQUENCE [LARGE SCALE GENOMIC DNA]</scope>
    <source>
        <strain evidence="12 13">MGP</strain>
    </source>
</reference>
<dbReference type="InterPro" id="IPR036412">
    <property type="entry name" value="HAD-like_sf"/>
</dbReference>
<feature type="active site" description="Nucleophile" evidence="8">
    <location>
        <position position="12"/>
    </location>
</feature>
<evidence type="ECO:0000256" key="9">
    <source>
        <dbReference type="PIRSR" id="PIRSR004682-2"/>
    </source>
</evidence>
<dbReference type="GO" id="GO:0046872">
    <property type="term" value="F:metal ion binding"/>
    <property type="evidence" value="ECO:0007669"/>
    <property type="project" value="UniProtKB-KW"/>
</dbReference>
<feature type="binding site" evidence="9">
    <location>
        <begin position="12"/>
        <end position="14"/>
    </location>
    <ligand>
        <name>substrate</name>
    </ligand>
</feature>
<feature type="binding site" evidence="11">
    <location>
        <position position="108"/>
    </location>
    <ligand>
        <name>Zn(2+)</name>
        <dbReference type="ChEBI" id="CHEBI:29105"/>
    </ligand>
</feature>
<evidence type="ECO:0000256" key="7">
    <source>
        <dbReference type="PIRNR" id="PIRNR004682"/>
    </source>
</evidence>
<dbReference type="GO" id="GO:0016791">
    <property type="term" value="F:phosphatase activity"/>
    <property type="evidence" value="ECO:0007669"/>
    <property type="project" value="InterPro"/>
</dbReference>
<comment type="subcellular location">
    <subcellularLocation>
        <location evidence="1 7">Cytoplasm</location>
    </subcellularLocation>
</comment>
<feature type="binding site" evidence="9">
    <location>
        <position position="138"/>
    </location>
    <ligand>
        <name>substrate</name>
    </ligand>
</feature>
<protein>
    <recommendedName>
        <fullName evidence="6 7">D,D-heptose 1,7-bisphosphate phosphatase</fullName>
        <ecNumber evidence="7">3.1.3.-</ecNumber>
    </recommendedName>
</protein>
<dbReference type="SUPFAM" id="SSF56784">
    <property type="entry name" value="HAD-like"/>
    <property type="match status" value="1"/>
</dbReference>
<feature type="binding site" evidence="11">
    <location>
        <position position="14"/>
    </location>
    <ligand>
        <name>Mg(2+)</name>
        <dbReference type="ChEBI" id="CHEBI:18420"/>
    </ligand>
</feature>
<dbReference type="Pfam" id="PF13242">
    <property type="entry name" value="Hydrolase_like"/>
    <property type="match status" value="1"/>
</dbReference>
<comment type="similarity">
    <text evidence="7">Belongs to the gmhB family.</text>
</comment>
<dbReference type="RefSeq" id="WP_134214919.1">
    <property type="nucleotide sequence ID" value="NZ_QFFZ01000045.1"/>
</dbReference>
<evidence type="ECO:0000256" key="5">
    <source>
        <dbReference type="ARBA" id="ARBA00023277"/>
    </source>
</evidence>
<dbReference type="InterPro" id="IPR006549">
    <property type="entry name" value="HAD-SF_hydro_IIIA"/>
</dbReference>
<dbReference type="InterPro" id="IPR023214">
    <property type="entry name" value="HAD_sf"/>
</dbReference>
<dbReference type="Gene3D" id="3.40.50.1000">
    <property type="entry name" value="HAD superfamily/HAD-like"/>
    <property type="match status" value="1"/>
</dbReference>
<keyword evidence="4 7" id="KW-0378">Hydrolase</keyword>
<evidence type="ECO:0000256" key="3">
    <source>
        <dbReference type="ARBA" id="ARBA00022723"/>
    </source>
</evidence>
<comment type="cofactor">
    <cofactor evidence="11">
        <name>Mg(2+)</name>
        <dbReference type="ChEBI" id="CHEBI:18420"/>
    </cofactor>
</comment>
<keyword evidence="13" id="KW-1185">Reference proteome</keyword>
<name>A0A4Y7RKZ4_9FIRM</name>
<feature type="binding site" evidence="11">
    <location>
        <position position="12"/>
    </location>
    <ligand>
        <name>Mg(2+)</name>
        <dbReference type="ChEBI" id="CHEBI:18420"/>
    </ligand>
</feature>